<reference evidence="1" key="1">
    <citation type="submission" date="2022-05" db="EMBL/GenBank/DDBJ databases">
        <authorList>
            <person name="Pankratov T."/>
        </authorList>
    </citation>
    <scope>NUCLEOTIDE SEQUENCE</scope>
    <source>
        <strain evidence="1">BP6-180914</strain>
    </source>
</reference>
<accession>A0AA42CMI9</accession>
<comment type="caution">
    <text evidence="1">The sequence shown here is derived from an EMBL/GenBank/DDBJ whole genome shotgun (WGS) entry which is preliminary data.</text>
</comment>
<dbReference type="Proteomes" id="UP001165667">
    <property type="component" value="Unassembled WGS sequence"/>
</dbReference>
<dbReference type="RefSeq" id="WP_282584794.1">
    <property type="nucleotide sequence ID" value="NZ_JAMOIM010000005.1"/>
</dbReference>
<keyword evidence="2" id="KW-1185">Reference proteome</keyword>
<gene>
    <name evidence="1" type="ORF">M8523_10410</name>
</gene>
<dbReference type="AlphaFoldDB" id="A0AA42CMI9"/>
<sequence length="71" mass="7885">MTFEGNFAIYCRANERDLVTIRVLHGARNVATLAARGRLHRTKLTSTPDTTDVPSPAELIGSRVIIHVIDR</sequence>
<name>A0AA42CMI9_9HYPH</name>
<dbReference type="EMBL" id="JAMOIM010000005">
    <property type="protein sequence ID" value="MCW6508432.1"/>
    <property type="molecule type" value="Genomic_DNA"/>
</dbReference>
<protein>
    <submittedName>
        <fullName evidence="1">Uncharacterized protein</fullName>
    </submittedName>
</protein>
<organism evidence="1 2">
    <name type="scientific">Lichenifustis flavocetrariae</name>
    <dbReference type="NCBI Taxonomy" id="2949735"/>
    <lineage>
        <taxon>Bacteria</taxon>
        <taxon>Pseudomonadati</taxon>
        <taxon>Pseudomonadota</taxon>
        <taxon>Alphaproteobacteria</taxon>
        <taxon>Hyphomicrobiales</taxon>
        <taxon>Lichenihabitantaceae</taxon>
        <taxon>Lichenifustis</taxon>
    </lineage>
</organism>
<proteinExistence type="predicted"/>
<evidence type="ECO:0000313" key="2">
    <source>
        <dbReference type="Proteomes" id="UP001165667"/>
    </source>
</evidence>
<evidence type="ECO:0000313" key="1">
    <source>
        <dbReference type="EMBL" id="MCW6508432.1"/>
    </source>
</evidence>